<evidence type="ECO:0000256" key="6">
    <source>
        <dbReference type="ARBA" id="ARBA00023002"/>
    </source>
</evidence>
<dbReference type="AlphaFoldDB" id="A0A1G2MPM0"/>
<dbReference type="PANTHER" id="PTHR48069:SF3">
    <property type="entry name" value="DIHYDROFOLATE REDUCTASE"/>
    <property type="match status" value="1"/>
</dbReference>
<comment type="similarity">
    <text evidence="2 8 9">Belongs to the dihydrofolate reductase family.</text>
</comment>
<gene>
    <name evidence="11" type="ORF">A3D56_01005</name>
</gene>
<dbReference type="GO" id="GO:0046654">
    <property type="term" value="P:tetrahydrofolate biosynthetic process"/>
    <property type="evidence" value="ECO:0007669"/>
    <property type="project" value="UniProtKB-UniPathway"/>
</dbReference>
<dbReference type="EMBL" id="MHRP01000043">
    <property type="protein sequence ID" value="OHA25818.1"/>
    <property type="molecule type" value="Genomic_DNA"/>
</dbReference>
<dbReference type="PANTHER" id="PTHR48069">
    <property type="entry name" value="DIHYDROFOLATE REDUCTASE"/>
    <property type="match status" value="1"/>
</dbReference>
<dbReference type="Pfam" id="PF00186">
    <property type="entry name" value="DHFR_1"/>
    <property type="match status" value="1"/>
</dbReference>
<dbReference type="EC" id="1.5.1.3" evidence="3 8"/>
<dbReference type="GO" id="GO:0046655">
    <property type="term" value="P:folic acid metabolic process"/>
    <property type="evidence" value="ECO:0007669"/>
    <property type="project" value="TreeGrafter"/>
</dbReference>
<dbReference type="InterPro" id="IPR001796">
    <property type="entry name" value="DHFR_dom"/>
</dbReference>
<accession>A0A1G2MPM0</accession>
<comment type="pathway">
    <text evidence="1 8">Cofactor biosynthesis; tetrahydrofolate biosynthesis; 5,6,7,8-tetrahydrofolate from 7,8-dihydrofolate: step 1/1.</text>
</comment>
<name>A0A1G2MPM0_9BACT</name>
<organism evidence="11 12">
    <name type="scientific">Candidatus Taylorbacteria bacterium RIFCSPHIGHO2_02_FULL_45_35</name>
    <dbReference type="NCBI Taxonomy" id="1802311"/>
    <lineage>
        <taxon>Bacteria</taxon>
        <taxon>Candidatus Tayloriibacteriota</taxon>
    </lineage>
</organism>
<evidence type="ECO:0000313" key="12">
    <source>
        <dbReference type="Proteomes" id="UP000177943"/>
    </source>
</evidence>
<evidence type="ECO:0000259" key="10">
    <source>
        <dbReference type="PROSITE" id="PS51330"/>
    </source>
</evidence>
<evidence type="ECO:0000256" key="2">
    <source>
        <dbReference type="ARBA" id="ARBA00009539"/>
    </source>
</evidence>
<dbReference type="PROSITE" id="PS00075">
    <property type="entry name" value="DHFR_1"/>
    <property type="match status" value="1"/>
</dbReference>
<comment type="function">
    <text evidence="7 8">Key enzyme in folate metabolism. Catalyzes an essential reaction for de novo glycine and purine synthesis, and for DNA precursor synthesis.</text>
</comment>
<evidence type="ECO:0000256" key="1">
    <source>
        <dbReference type="ARBA" id="ARBA00004903"/>
    </source>
</evidence>
<evidence type="ECO:0000313" key="11">
    <source>
        <dbReference type="EMBL" id="OHA25818.1"/>
    </source>
</evidence>
<sequence>MISIIVAASDNNVIGHLNKLPWYLPSDLKRFSKLTTGHTALMGRKTFESIVARLGHPLPNRKNVVITRDKGYKAEGAVVVMSWDEATKATAGEEVFVSGGADIYAMALPYADKLYLTRVHFQSDGDVFLPKIDMSEWKEVSKESHPKDEKNQYDSTFYIYERKK</sequence>
<dbReference type="InterPro" id="IPR024072">
    <property type="entry name" value="DHFR-like_dom_sf"/>
</dbReference>
<dbReference type="PRINTS" id="PR00070">
    <property type="entry name" value="DHFR"/>
</dbReference>
<dbReference type="Gene3D" id="3.40.430.10">
    <property type="entry name" value="Dihydrofolate Reductase, subunit A"/>
    <property type="match status" value="1"/>
</dbReference>
<dbReference type="InterPro" id="IPR017925">
    <property type="entry name" value="DHFR_CS"/>
</dbReference>
<comment type="caution">
    <text evidence="11">The sequence shown here is derived from an EMBL/GenBank/DDBJ whole genome shotgun (WGS) entry which is preliminary data.</text>
</comment>
<dbReference type="PROSITE" id="PS51330">
    <property type="entry name" value="DHFR_2"/>
    <property type="match status" value="1"/>
</dbReference>
<evidence type="ECO:0000256" key="8">
    <source>
        <dbReference type="PIRNR" id="PIRNR000194"/>
    </source>
</evidence>
<evidence type="ECO:0000256" key="4">
    <source>
        <dbReference type="ARBA" id="ARBA00022563"/>
    </source>
</evidence>
<evidence type="ECO:0000256" key="9">
    <source>
        <dbReference type="RuleBase" id="RU004474"/>
    </source>
</evidence>
<evidence type="ECO:0000256" key="5">
    <source>
        <dbReference type="ARBA" id="ARBA00022857"/>
    </source>
</evidence>
<dbReference type="PIRSF" id="PIRSF000194">
    <property type="entry name" value="DHFR"/>
    <property type="match status" value="1"/>
</dbReference>
<keyword evidence="4 8" id="KW-0554">One-carbon metabolism</keyword>
<dbReference type="GO" id="GO:0005829">
    <property type="term" value="C:cytosol"/>
    <property type="evidence" value="ECO:0007669"/>
    <property type="project" value="TreeGrafter"/>
</dbReference>
<dbReference type="Proteomes" id="UP000177943">
    <property type="component" value="Unassembled WGS sequence"/>
</dbReference>
<dbReference type="FunFam" id="3.40.430.10:FF:000001">
    <property type="entry name" value="Dihydrofolate reductase"/>
    <property type="match status" value="1"/>
</dbReference>
<proteinExistence type="inferred from homology"/>
<evidence type="ECO:0000256" key="3">
    <source>
        <dbReference type="ARBA" id="ARBA00012856"/>
    </source>
</evidence>
<dbReference type="UniPathway" id="UPA00077">
    <property type="reaction ID" value="UER00158"/>
</dbReference>
<dbReference type="SUPFAM" id="SSF53597">
    <property type="entry name" value="Dihydrofolate reductase-like"/>
    <property type="match status" value="1"/>
</dbReference>
<reference evidence="11 12" key="1">
    <citation type="journal article" date="2016" name="Nat. Commun.">
        <title>Thousands of microbial genomes shed light on interconnected biogeochemical processes in an aquifer system.</title>
        <authorList>
            <person name="Anantharaman K."/>
            <person name="Brown C.T."/>
            <person name="Hug L.A."/>
            <person name="Sharon I."/>
            <person name="Castelle C.J."/>
            <person name="Probst A.J."/>
            <person name="Thomas B.C."/>
            <person name="Singh A."/>
            <person name="Wilkins M.J."/>
            <person name="Karaoz U."/>
            <person name="Brodie E.L."/>
            <person name="Williams K.H."/>
            <person name="Hubbard S.S."/>
            <person name="Banfield J.F."/>
        </authorList>
    </citation>
    <scope>NUCLEOTIDE SEQUENCE [LARGE SCALE GENOMIC DNA]</scope>
</reference>
<dbReference type="GO" id="GO:0070401">
    <property type="term" value="F:NADP+ binding"/>
    <property type="evidence" value="ECO:0007669"/>
    <property type="project" value="UniProtKB-ARBA"/>
</dbReference>
<dbReference type="InterPro" id="IPR012259">
    <property type="entry name" value="DHFR"/>
</dbReference>
<keyword evidence="5 8" id="KW-0521">NADP</keyword>
<dbReference type="CDD" id="cd00209">
    <property type="entry name" value="DHFR"/>
    <property type="match status" value="1"/>
</dbReference>
<feature type="domain" description="DHFR" evidence="10">
    <location>
        <begin position="1"/>
        <end position="162"/>
    </location>
</feature>
<dbReference type="GO" id="GO:0004146">
    <property type="term" value="F:dihydrofolate reductase activity"/>
    <property type="evidence" value="ECO:0007669"/>
    <property type="project" value="UniProtKB-EC"/>
</dbReference>
<protein>
    <recommendedName>
        <fullName evidence="3 8">Dihydrofolate reductase</fullName>
        <ecNumber evidence="3 8">1.5.1.3</ecNumber>
    </recommendedName>
</protein>
<comment type="catalytic activity">
    <reaction evidence="8">
        <text>(6S)-5,6,7,8-tetrahydrofolate + NADP(+) = 7,8-dihydrofolate + NADPH + H(+)</text>
        <dbReference type="Rhea" id="RHEA:15009"/>
        <dbReference type="ChEBI" id="CHEBI:15378"/>
        <dbReference type="ChEBI" id="CHEBI:57451"/>
        <dbReference type="ChEBI" id="CHEBI:57453"/>
        <dbReference type="ChEBI" id="CHEBI:57783"/>
        <dbReference type="ChEBI" id="CHEBI:58349"/>
        <dbReference type="EC" id="1.5.1.3"/>
    </reaction>
</comment>
<dbReference type="GO" id="GO:0046452">
    <property type="term" value="P:dihydrofolate metabolic process"/>
    <property type="evidence" value="ECO:0007669"/>
    <property type="project" value="TreeGrafter"/>
</dbReference>
<keyword evidence="6 8" id="KW-0560">Oxidoreductase</keyword>
<evidence type="ECO:0000256" key="7">
    <source>
        <dbReference type="ARBA" id="ARBA00025067"/>
    </source>
</evidence>
<dbReference type="GO" id="GO:0006730">
    <property type="term" value="P:one-carbon metabolic process"/>
    <property type="evidence" value="ECO:0007669"/>
    <property type="project" value="UniProtKB-KW"/>
</dbReference>